<proteinExistence type="predicted"/>
<organism evidence="1 2">
    <name type="scientific">Promicromonospora soli</name>
    <dbReference type="NCBI Taxonomy" id="2035533"/>
    <lineage>
        <taxon>Bacteria</taxon>
        <taxon>Bacillati</taxon>
        <taxon>Actinomycetota</taxon>
        <taxon>Actinomycetes</taxon>
        <taxon>Micrococcales</taxon>
        <taxon>Promicromonosporaceae</taxon>
        <taxon>Promicromonospora</taxon>
    </lineage>
</organism>
<evidence type="ECO:0000313" key="2">
    <source>
        <dbReference type="Proteomes" id="UP000627369"/>
    </source>
</evidence>
<dbReference type="RefSeq" id="WP_229872004.1">
    <property type="nucleotide sequence ID" value="NZ_BNAS01000001.1"/>
</dbReference>
<accession>A0A919KM72</accession>
<comment type="caution">
    <text evidence="1">The sequence shown here is derived from an EMBL/GenBank/DDBJ whole genome shotgun (WGS) entry which is preliminary data.</text>
</comment>
<gene>
    <name evidence="1" type="ORF">GCM10017772_00120</name>
</gene>
<keyword evidence="2" id="KW-1185">Reference proteome</keyword>
<name>A0A919KM72_9MICO</name>
<protein>
    <submittedName>
        <fullName evidence="1">Uncharacterized protein</fullName>
    </submittedName>
</protein>
<dbReference type="Pfam" id="PF19681">
    <property type="entry name" value="DUF6183"/>
    <property type="match status" value="1"/>
</dbReference>
<reference evidence="1" key="2">
    <citation type="submission" date="2020-09" db="EMBL/GenBank/DDBJ databases">
        <authorList>
            <person name="Sun Q."/>
            <person name="Zhou Y."/>
        </authorList>
    </citation>
    <scope>NUCLEOTIDE SEQUENCE</scope>
    <source>
        <strain evidence="1">CGMCC 4.7398</strain>
    </source>
</reference>
<reference evidence="1" key="1">
    <citation type="journal article" date="2014" name="Int. J. Syst. Evol. Microbiol.">
        <title>Complete genome sequence of Corynebacterium casei LMG S-19264T (=DSM 44701T), isolated from a smear-ripened cheese.</title>
        <authorList>
            <consortium name="US DOE Joint Genome Institute (JGI-PGF)"/>
            <person name="Walter F."/>
            <person name="Albersmeier A."/>
            <person name="Kalinowski J."/>
            <person name="Ruckert C."/>
        </authorList>
    </citation>
    <scope>NUCLEOTIDE SEQUENCE</scope>
    <source>
        <strain evidence="1">CGMCC 4.7398</strain>
    </source>
</reference>
<dbReference type="InterPro" id="IPR045756">
    <property type="entry name" value="DUF6183"/>
</dbReference>
<dbReference type="Proteomes" id="UP000627369">
    <property type="component" value="Unassembled WGS sequence"/>
</dbReference>
<dbReference type="AlphaFoldDB" id="A0A919KM72"/>
<sequence length="223" mass="24307">MRASIRPGARHWRHHGLGWLPVELADFEKPNPFDQGWEGLLAGKSVVAAGSNLEMVVTTTEDFAARAGRPFTHWAEHSNGKIDAQEYLAADPVRDDDLRDLLARAAPAFLAGGDARTLRAIPATLRQVWTRLYQAASGSSFYGPRQGGAHGRLHAWQSIAALAAAPTTATPADVVDLARACRWFALDITSDWFWDVWWLSDVALACIGPEPERVAVIAATDTD</sequence>
<dbReference type="EMBL" id="BNAS01000001">
    <property type="protein sequence ID" value="GHH64173.1"/>
    <property type="molecule type" value="Genomic_DNA"/>
</dbReference>
<evidence type="ECO:0000313" key="1">
    <source>
        <dbReference type="EMBL" id="GHH64173.1"/>
    </source>
</evidence>